<comment type="caution">
    <text evidence="1">The sequence shown here is derived from an EMBL/GenBank/DDBJ whole genome shotgun (WGS) entry which is preliminary data.</text>
</comment>
<evidence type="ECO:0000313" key="1">
    <source>
        <dbReference type="EMBL" id="PKR49545.1"/>
    </source>
</evidence>
<dbReference type="EMBL" id="NWTK01000019">
    <property type="protein sequence ID" value="PKR49545.1"/>
    <property type="molecule type" value="Genomic_DNA"/>
</dbReference>
<evidence type="ECO:0000313" key="2">
    <source>
        <dbReference type="Proteomes" id="UP000233597"/>
    </source>
</evidence>
<protein>
    <submittedName>
        <fullName evidence="1">Uncharacterized protein</fullName>
    </submittedName>
</protein>
<sequence>MANTTFNMPRHLVFPPRNSQIHLQSQATRTASRQYCTQQKTRTVDDRQVGLSRRRKCDESADFRHTKSRVKMARLLHTAAYKSDAVDIYPLN</sequence>
<gene>
    <name evidence="1" type="ORF">COO20_22360</name>
</gene>
<name>A0A2N3KG54_9PROT</name>
<accession>A0A2N3KG54</accession>
<organism evidence="1 2">
    <name type="scientific">Thalassospira marina</name>
    <dbReference type="NCBI Taxonomy" id="2048283"/>
    <lineage>
        <taxon>Bacteria</taxon>
        <taxon>Pseudomonadati</taxon>
        <taxon>Pseudomonadota</taxon>
        <taxon>Alphaproteobacteria</taxon>
        <taxon>Rhodospirillales</taxon>
        <taxon>Thalassospiraceae</taxon>
        <taxon>Thalassospira</taxon>
    </lineage>
</organism>
<reference evidence="1 2" key="1">
    <citation type="submission" date="2017-09" db="EMBL/GenBank/DDBJ databases">
        <title>Biodiversity and function of Thalassospira species in the particle-attached aromatic-hydrocarbon-degrading consortia from the surface seawater of the South China Sea.</title>
        <authorList>
            <person name="Dong C."/>
            <person name="Liu R."/>
            <person name="Shao Z."/>
        </authorList>
    </citation>
    <scope>NUCLEOTIDE SEQUENCE [LARGE SCALE GENOMIC DNA]</scope>
    <source>
        <strain evidence="1 2">CSC1P2</strain>
    </source>
</reference>
<proteinExistence type="predicted"/>
<dbReference type="Proteomes" id="UP000233597">
    <property type="component" value="Unassembled WGS sequence"/>
</dbReference>
<dbReference type="AlphaFoldDB" id="A0A2N3KG54"/>